<evidence type="ECO:0000313" key="2">
    <source>
        <dbReference type="EMBL" id="CAA6822219.1"/>
    </source>
</evidence>
<dbReference type="Pfam" id="PF22679">
    <property type="entry name" value="T1R_D3-like"/>
    <property type="match status" value="1"/>
</dbReference>
<organism evidence="2">
    <name type="scientific">uncultured Sulfurovum sp</name>
    <dbReference type="NCBI Taxonomy" id="269237"/>
    <lineage>
        <taxon>Bacteria</taxon>
        <taxon>Pseudomonadati</taxon>
        <taxon>Campylobacterota</taxon>
        <taxon>Epsilonproteobacteria</taxon>
        <taxon>Campylobacterales</taxon>
        <taxon>Sulfurovaceae</taxon>
        <taxon>Sulfurovum</taxon>
        <taxon>environmental samples</taxon>
    </lineage>
</organism>
<name>A0A6S6U680_9BACT</name>
<dbReference type="GO" id="GO:0005524">
    <property type="term" value="F:ATP binding"/>
    <property type="evidence" value="ECO:0007669"/>
    <property type="project" value="UniProtKB-KW"/>
</dbReference>
<dbReference type="InterPro" id="IPR027417">
    <property type="entry name" value="P-loop_NTPase"/>
</dbReference>
<dbReference type="InterPro" id="IPR055180">
    <property type="entry name" value="HsdR_RecA-like_helicase_dom_2"/>
</dbReference>
<reference evidence="2" key="1">
    <citation type="submission" date="2020-01" db="EMBL/GenBank/DDBJ databases">
        <authorList>
            <person name="Meier V. D."/>
            <person name="Meier V D."/>
        </authorList>
    </citation>
    <scope>NUCLEOTIDE SEQUENCE</scope>
    <source>
        <strain evidence="2">HLG_WM_MAG_01</strain>
    </source>
</reference>
<keyword evidence="2" id="KW-0378">Hydrolase</keyword>
<dbReference type="Gene3D" id="3.90.1570.50">
    <property type="match status" value="1"/>
</dbReference>
<dbReference type="GO" id="GO:0009035">
    <property type="term" value="F:type I site-specific deoxyribonuclease activity"/>
    <property type="evidence" value="ECO:0007669"/>
    <property type="project" value="UniProtKB-EC"/>
</dbReference>
<dbReference type="InterPro" id="IPR040980">
    <property type="entry name" value="SWI2_SNF2"/>
</dbReference>
<dbReference type="GO" id="GO:0009307">
    <property type="term" value="P:DNA restriction-modification system"/>
    <property type="evidence" value="ECO:0007669"/>
    <property type="project" value="UniProtKB-KW"/>
</dbReference>
<dbReference type="EMBL" id="CACVAS010000117">
    <property type="protein sequence ID" value="CAA6822219.1"/>
    <property type="molecule type" value="Genomic_DNA"/>
</dbReference>
<dbReference type="PANTHER" id="PTHR42927:SF1">
    <property type="entry name" value="HELICASE SUPERFAMILY 1 AND 2 DOMAIN-CONTAINING PROTEIN"/>
    <property type="match status" value="1"/>
</dbReference>
<accession>A0A6S6U680</accession>
<proteinExistence type="predicted"/>
<dbReference type="SMART" id="SM00487">
    <property type="entry name" value="DEXDc"/>
    <property type="match status" value="1"/>
</dbReference>
<dbReference type="AlphaFoldDB" id="A0A6S6U680"/>
<dbReference type="Gene3D" id="3.40.50.300">
    <property type="entry name" value="P-loop containing nucleotide triphosphate hydrolases"/>
    <property type="match status" value="2"/>
</dbReference>
<dbReference type="PANTHER" id="PTHR42927">
    <property type="entry name" value="HELICASE SUPERFAMILY 1 AND 2 DOMAIN-CONTAINING PROTEIN"/>
    <property type="match status" value="1"/>
</dbReference>
<dbReference type="PROSITE" id="PS51192">
    <property type="entry name" value="HELICASE_ATP_BIND_1"/>
    <property type="match status" value="1"/>
</dbReference>
<sequence>MSKHKERQFQVEIVQHLTSHQWVEGDVSGYDRELALYPDDIINYIKTTQPQAYEKMQKREGTKTDAVLCKHVATEMDKHGSLFYLRNTLKYIGSKFKLCQFKPELHNPDTQAKYDANILRVVQEVTTKSGNERIDLVLFLNGIPIVTMELKTDFTQNVQDAVNQYKYDRPAKGEALLEFKRRALVHFAVSTDEVYMTTKLAGSSTFFLPFNKGRDDGSAGNPPNPNGYATSYLWEEVLQRDSILNIIARYIHLEVKEKEDYQGKKRKSETLIFPRYHQLDVVRKLLANTKANGAGNHYLIQHSAGSGKSNSIAWLSHQLASLHSEKEASVFNSVIVITDRTVLDNQLQETIANFEHKEGVVVGISREGSTESKSVQLADALERGAKIIITTIQTFPFVLEAIGKRPTLKDNSYAIIADEAHSSQTGTTAKQLREVLTAEQLEEGVELSAEDVITASLESRSASTNLSYYAFTATPKTKTLEMFGVLPNPDEAPSETNKPEAFHHYSMKQAIEEGFILDVLQGYTTYKLYYKLEHANMRHDEKVESKQAKVKIAKWLNIHPHNIAQKIEIICEHFRTHVAHLLDGQAKAMVVTSSRNAAVRYKLAFDKYIAEHGIAEQMQAMVAFSGKIEDDIEGTKKEYTEANMNPNLKGREMRKAFDTNEYQVMLVANKFQTGFDQPKLCAMYVDKKLGGVDCVQTLSRLNRTYAGKDQTFVLDFYNEAEEIKEAFEPYYNTTAIEDVTDPNIVYDMQHKLEQSDIFTNVDVENYAKAFFDPKGTQAAMSSAIKPAVDRYKNRYKLALDEIGTLKNSLKEANRNKDEKATHNYALDLKNANEDKNALDLFKKDMITFLRMYEFLSQIVDYTDEELLKLSAFVKALIPNLKTYNPKDPINIDDVKLSHYKLHKQKKQDISLAGDEVELGAIDAAGSALAKDPQKELLSAILTHMNALFEGELTDEDMINYANTIKDKVLEDERVIEQVSNNTKEQAMMGGFAEAINSAVIDSLEVHQDLATQVLGKERIREGFADIVYELIAKGLKQTHIKPVNNMYEPELMVAEPKQSYRKKEDS</sequence>
<dbReference type="GO" id="GO:0003677">
    <property type="term" value="F:DNA binding"/>
    <property type="evidence" value="ECO:0007669"/>
    <property type="project" value="UniProtKB-KW"/>
</dbReference>
<dbReference type="Pfam" id="PF18766">
    <property type="entry name" value="SWI2_SNF2"/>
    <property type="match status" value="1"/>
</dbReference>
<dbReference type="SUPFAM" id="SSF52540">
    <property type="entry name" value="P-loop containing nucleoside triphosphate hydrolases"/>
    <property type="match status" value="1"/>
</dbReference>
<feature type="domain" description="Helicase ATP-binding" evidence="1">
    <location>
        <begin position="289"/>
        <end position="493"/>
    </location>
</feature>
<dbReference type="InterPro" id="IPR014001">
    <property type="entry name" value="Helicase_ATP-bd"/>
</dbReference>
<protein>
    <submittedName>
        <fullName evidence="2">Type I restriction-modification system, restriction subunit R (EC)</fullName>
        <ecNumber evidence="2">3.1.21.3</ecNumber>
    </submittedName>
</protein>
<dbReference type="EC" id="3.1.21.3" evidence="2"/>
<dbReference type="Pfam" id="PF04313">
    <property type="entry name" value="HSDR_N"/>
    <property type="match status" value="1"/>
</dbReference>
<gene>
    <name evidence="2" type="ORF">HELGO_WM760</name>
</gene>
<evidence type="ECO:0000259" key="1">
    <source>
        <dbReference type="PROSITE" id="PS51192"/>
    </source>
</evidence>
<dbReference type="InterPro" id="IPR007409">
    <property type="entry name" value="Restrct_endonuc_type1_HsdR_N"/>
</dbReference>